<dbReference type="NCBIfam" id="TIGR00040">
    <property type="entry name" value="yfcE"/>
    <property type="match status" value="1"/>
</dbReference>
<dbReference type="Proteomes" id="UP000009226">
    <property type="component" value="Chromosome"/>
</dbReference>
<evidence type="ECO:0000256" key="1">
    <source>
        <dbReference type="ARBA" id="ARBA00008950"/>
    </source>
</evidence>
<dbReference type="Pfam" id="PF12850">
    <property type="entry name" value="Metallophos_2"/>
    <property type="match status" value="1"/>
</dbReference>
<dbReference type="GO" id="GO:0046872">
    <property type="term" value="F:metal ion binding"/>
    <property type="evidence" value="ECO:0007669"/>
    <property type="project" value="UniProtKB-KW"/>
</dbReference>
<dbReference type="AlphaFoldDB" id="F6B856"/>
<comment type="cofactor">
    <cofactor evidence="2">
        <name>a divalent metal cation</name>
        <dbReference type="ChEBI" id="CHEBI:60240"/>
    </cofactor>
</comment>
<dbReference type="EC" id="3.1.4.-" evidence="2"/>
<dbReference type="HOGENOM" id="CLU_063749_2_1_9"/>
<protein>
    <recommendedName>
        <fullName evidence="2">Phosphoesterase</fullName>
        <ecNumber evidence="2">3.1.4.-</ecNumber>
    </recommendedName>
</protein>
<proteinExistence type="inferred from homology"/>
<dbReference type="SUPFAM" id="SSF56300">
    <property type="entry name" value="Metallo-dependent phosphatases"/>
    <property type="match status" value="1"/>
</dbReference>
<dbReference type="GO" id="GO:0016787">
    <property type="term" value="F:hydrolase activity"/>
    <property type="evidence" value="ECO:0007669"/>
    <property type="project" value="UniProtKB-UniRule"/>
</dbReference>
<sequence>MRILVVSDTHGHLEEVQHVVEHLGDVDLILHAGDHYRDTDDLAYYHEIPARGVMGNCDFPGDGPLEDILDVAGYRIFITHGHRYGVHRNTDRLMQRAKELNAQIIIYGHTHIPDHRVEENILILNPGSLVKPRGGSKPSFGLIDINADHVEAHIFTLDYHYPERLASKRMQSRTKTRP</sequence>
<dbReference type="InterPro" id="IPR024654">
    <property type="entry name" value="Calcineurin-like_PHP_lpxH"/>
</dbReference>
<dbReference type="PANTHER" id="PTHR11124">
    <property type="entry name" value="VACUOLAR SORTING PROTEIN VPS29"/>
    <property type="match status" value="1"/>
</dbReference>
<name>F6B856_DESCC</name>
<reference evidence="4 5" key="1">
    <citation type="submission" date="2011-05" db="EMBL/GenBank/DDBJ databases">
        <title>Complete sequence of Desulfotomaculum carboxydivorans CO-1-SRB.</title>
        <authorList>
            <consortium name="US DOE Joint Genome Institute"/>
            <person name="Lucas S."/>
            <person name="Han J."/>
            <person name="Lapidus A."/>
            <person name="Cheng J.-F."/>
            <person name="Goodwin L."/>
            <person name="Pitluck S."/>
            <person name="Peters L."/>
            <person name="Mikhailova N."/>
            <person name="Lu M."/>
            <person name="Han C."/>
            <person name="Tapia R."/>
            <person name="Land M."/>
            <person name="Hauser L."/>
            <person name="Kyrpides N."/>
            <person name="Ivanova N."/>
            <person name="Pagani I."/>
            <person name="Stams A."/>
            <person name="Plugge C."/>
            <person name="Muyzer G."/>
            <person name="Kuever J."/>
            <person name="Parshina S."/>
            <person name="Ivanova A."/>
            <person name="Nazina T."/>
            <person name="Woyke T."/>
        </authorList>
    </citation>
    <scope>NUCLEOTIDE SEQUENCE [LARGE SCALE GENOMIC DNA]</scope>
    <source>
        <strain evidence="5">DSM 14880 / VKM B-2319 / CO-1-SRB</strain>
    </source>
</reference>
<dbReference type="RefSeq" id="WP_003541370.1">
    <property type="nucleotide sequence ID" value="NC_015565.1"/>
</dbReference>
<accession>F6B856</accession>
<dbReference type="InterPro" id="IPR000979">
    <property type="entry name" value="Phosphodiesterase_MJ0936/Vps29"/>
</dbReference>
<evidence type="ECO:0000259" key="3">
    <source>
        <dbReference type="Pfam" id="PF12850"/>
    </source>
</evidence>
<comment type="similarity">
    <text evidence="1 2">Belongs to the metallophosphoesterase superfamily. YfcE family.</text>
</comment>
<organism evidence="4 5">
    <name type="scientific">Desulfotomaculum nigrificans (strain DSM 14880 / VKM B-2319 / CO-1-SRB)</name>
    <name type="common">Desulfotomaculum carboxydivorans</name>
    <dbReference type="NCBI Taxonomy" id="868595"/>
    <lineage>
        <taxon>Bacteria</taxon>
        <taxon>Bacillati</taxon>
        <taxon>Bacillota</taxon>
        <taxon>Clostridia</taxon>
        <taxon>Eubacteriales</taxon>
        <taxon>Desulfotomaculaceae</taxon>
        <taxon>Desulfotomaculum</taxon>
    </lineage>
</organism>
<dbReference type="CDD" id="cd00841">
    <property type="entry name" value="MPP_YfcE"/>
    <property type="match status" value="1"/>
</dbReference>
<feature type="domain" description="Calcineurin-like phosphoesterase" evidence="3">
    <location>
        <begin position="1"/>
        <end position="147"/>
    </location>
</feature>
<dbReference type="STRING" id="868595.Desca_0611"/>
<dbReference type="Gene3D" id="3.60.21.10">
    <property type="match status" value="1"/>
</dbReference>
<evidence type="ECO:0000313" key="5">
    <source>
        <dbReference type="Proteomes" id="UP000009226"/>
    </source>
</evidence>
<dbReference type="EMBL" id="CP002736">
    <property type="protein sequence ID" value="AEF93501.1"/>
    <property type="molecule type" value="Genomic_DNA"/>
</dbReference>
<dbReference type="KEGG" id="dca:Desca_0611"/>
<evidence type="ECO:0000313" key="4">
    <source>
        <dbReference type="EMBL" id="AEF93501.1"/>
    </source>
</evidence>
<keyword evidence="5" id="KW-1185">Reference proteome</keyword>
<dbReference type="InterPro" id="IPR029052">
    <property type="entry name" value="Metallo-depent_PP-like"/>
</dbReference>
<dbReference type="InterPro" id="IPR041802">
    <property type="entry name" value="MPP_YfcE"/>
</dbReference>
<keyword evidence="2" id="KW-0479">Metal-binding</keyword>
<evidence type="ECO:0000256" key="2">
    <source>
        <dbReference type="RuleBase" id="RU362039"/>
    </source>
</evidence>
<dbReference type="eggNOG" id="COG0622">
    <property type="taxonomic scope" value="Bacteria"/>
</dbReference>
<gene>
    <name evidence="4" type="ordered locus">Desca_0611</name>
</gene>